<dbReference type="GeneID" id="24819582"/>
<dbReference type="SUPFAM" id="SSF56784">
    <property type="entry name" value="HAD-like"/>
    <property type="match status" value="1"/>
</dbReference>
<dbReference type="Proteomes" id="UP000032408">
    <property type="component" value="Chromosome"/>
</dbReference>
<keyword evidence="3" id="KW-1185">Reference proteome</keyword>
<gene>
    <name evidence="2" type="ORF">NADRNF5_0335</name>
</gene>
<dbReference type="GO" id="GO:0008967">
    <property type="term" value="F:phosphoglycolate phosphatase activity"/>
    <property type="evidence" value="ECO:0007669"/>
    <property type="project" value="TreeGrafter"/>
</dbReference>
<dbReference type="InterPro" id="IPR041492">
    <property type="entry name" value="HAD_2"/>
</dbReference>
<dbReference type="Pfam" id="PF13419">
    <property type="entry name" value="HAD_2"/>
    <property type="match status" value="1"/>
</dbReference>
<dbReference type="HOGENOM" id="CLU_876084_0_0_2"/>
<dbReference type="KEGG" id="nin:NADRNF5_0335"/>
<protein>
    <submittedName>
        <fullName evidence="2">Hydrolase</fullName>
    </submittedName>
</protein>
<evidence type="ECO:0000313" key="2">
    <source>
        <dbReference type="EMBL" id="AJW70031.1"/>
    </source>
</evidence>
<dbReference type="STRING" id="1580092.NADRNF5_0335"/>
<dbReference type="PANTHER" id="PTHR43434">
    <property type="entry name" value="PHOSPHOGLYCOLATE PHOSPHATASE"/>
    <property type="match status" value="1"/>
</dbReference>
<dbReference type="OrthoDB" id="8384at2157"/>
<dbReference type="InterPro" id="IPR036412">
    <property type="entry name" value="HAD-like_sf"/>
</dbReference>
<dbReference type="NCBIfam" id="TIGR01549">
    <property type="entry name" value="HAD-SF-IA-v1"/>
    <property type="match status" value="1"/>
</dbReference>
<dbReference type="AlphaFoldDB" id="A0A0D5BZY6"/>
<dbReference type="Gene3D" id="3.40.50.1000">
    <property type="entry name" value="HAD superfamily/HAD-like"/>
    <property type="match status" value="1"/>
</dbReference>
<name>A0A0D5BZY6_9ARCH</name>
<accession>A0A0D5BZY6</accession>
<dbReference type="EMBL" id="CP011070">
    <property type="protein sequence ID" value="AJW70031.1"/>
    <property type="molecule type" value="Genomic_DNA"/>
</dbReference>
<dbReference type="CDD" id="cd01427">
    <property type="entry name" value="HAD_like"/>
    <property type="match status" value="1"/>
</dbReference>
<dbReference type="InterPro" id="IPR006439">
    <property type="entry name" value="HAD-SF_hydro_IA"/>
</dbReference>
<dbReference type="PANTHER" id="PTHR43434:SF1">
    <property type="entry name" value="PHOSPHOGLYCOLATE PHOSPHATASE"/>
    <property type="match status" value="1"/>
</dbReference>
<sequence length="324" mass="36210">MTLTKKSDGVYIDEASIDVLDEIDAVIFDCDGVLIDITKSYDLAIIKTTKYILETFAKINNTIDVNFQIIDGFKSSGGFNDEVDLTYAAIISLFAANKLQKDPSTFIFDVIKNSDSTGIESVEKYIENLTDISEIKNQLSYPGSHHENILYQNFDQIFYGPGLYEKLFRKPSKFSAPGLIEQDDVILNDSLLEKLQNKFDSKIAMVTGRGKESVRYSLKELLQKFNLKNSIFLEDESRDLAKPNPKSLLDAISGMSSASTLYVGDSMEDFIMAKKSTDLGHKTIFCGIIGTSKNPQEKLELFERNGAILALDSINLLPKVLNLE</sequence>
<keyword evidence="2" id="KW-0378">Hydrolase</keyword>
<dbReference type="RefSeq" id="WP_048114995.1">
    <property type="nucleotide sequence ID" value="NZ_CP011070.1"/>
</dbReference>
<reference evidence="3" key="1">
    <citation type="submission" date="2015-03" db="EMBL/GenBank/DDBJ databases">
        <title>Characterization of two novel Thaumarchaeota isolated from the Northern Adriatic Sea.</title>
        <authorList>
            <person name="Bayer B."/>
            <person name="Vojvoda J."/>
            <person name="Offre P."/>
            <person name="Srivastava A."/>
            <person name="Elisabeth N."/>
            <person name="Garcia J.A.L."/>
            <person name="Schleper C."/>
            <person name="Herndl G.J."/>
        </authorList>
    </citation>
    <scope>NUCLEOTIDE SEQUENCE [LARGE SCALE GENOMIC DNA]</scope>
    <source>
        <strain evidence="3">NF5</strain>
    </source>
</reference>
<evidence type="ECO:0000313" key="3">
    <source>
        <dbReference type="Proteomes" id="UP000032408"/>
    </source>
</evidence>
<dbReference type="InterPro" id="IPR023214">
    <property type="entry name" value="HAD_sf"/>
</dbReference>
<comment type="similarity">
    <text evidence="1">Belongs to the HAD-like hydrolase superfamily.</text>
</comment>
<evidence type="ECO:0000256" key="1">
    <source>
        <dbReference type="ARBA" id="ARBA00007958"/>
    </source>
</evidence>
<organism evidence="2 3">
    <name type="scientific">Nitrosopumilus adriaticus</name>
    <dbReference type="NCBI Taxonomy" id="1580092"/>
    <lineage>
        <taxon>Archaea</taxon>
        <taxon>Nitrososphaerota</taxon>
        <taxon>Nitrososphaeria</taxon>
        <taxon>Nitrosopumilales</taxon>
        <taxon>Nitrosopumilaceae</taxon>
        <taxon>Nitrosopumilus</taxon>
    </lineage>
</organism>
<proteinExistence type="inferred from homology"/>
<reference evidence="2 3" key="2">
    <citation type="journal article" date="2016" name="ISME J.">
        <title>Physiological and genomic characterization of two novel marine thaumarchaeal strains indicates niche differentiation.</title>
        <authorList>
            <person name="Bayer B."/>
            <person name="Vojvoda J."/>
            <person name="Offre P."/>
            <person name="Alves R.J."/>
            <person name="Elisabeth N.H."/>
            <person name="Garcia J.A."/>
            <person name="Volland J.M."/>
            <person name="Srivastava A."/>
            <person name="Schleper C."/>
            <person name="Herndl G.J."/>
        </authorList>
    </citation>
    <scope>NUCLEOTIDE SEQUENCE [LARGE SCALE GENOMIC DNA]</scope>
    <source>
        <strain evidence="2 3">NF5</strain>
    </source>
</reference>
<dbReference type="InterPro" id="IPR050155">
    <property type="entry name" value="HAD-like_hydrolase_sf"/>
</dbReference>
<dbReference type="GO" id="GO:0006281">
    <property type="term" value="P:DNA repair"/>
    <property type="evidence" value="ECO:0007669"/>
    <property type="project" value="TreeGrafter"/>
</dbReference>